<dbReference type="PROSITE" id="PS51198">
    <property type="entry name" value="UVRD_HELICASE_ATP_BIND"/>
    <property type="match status" value="1"/>
</dbReference>
<dbReference type="InterPro" id="IPR014016">
    <property type="entry name" value="UvrD-like_ATP-bd"/>
</dbReference>
<name>A0A0G1X523_9BACT</name>
<dbReference type="GO" id="GO:0000725">
    <property type="term" value="P:recombinational repair"/>
    <property type="evidence" value="ECO:0007669"/>
    <property type="project" value="TreeGrafter"/>
</dbReference>
<keyword evidence="11" id="KW-0413">Isomerase</keyword>
<evidence type="ECO:0000256" key="2">
    <source>
        <dbReference type="ARBA" id="ARBA00022722"/>
    </source>
</evidence>
<evidence type="ECO:0000313" key="19">
    <source>
        <dbReference type="Proteomes" id="UP000033882"/>
    </source>
</evidence>
<dbReference type="PANTHER" id="PTHR11070:SF2">
    <property type="entry name" value="ATP-DEPENDENT DNA HELICASE SRS2"/>
    <property type="match status" value="1"/>
</dbReference>
<keyword evidence="6 15" id="KW-0347">Helicase</keyword>
<dbReference type="InterPro" id="IPR027417">
    <property type="entry name" value="P-loop_NTPase"/>
</dbReference>
<evidence type="ECO:0000313" key="18">
    <source>
        <dbReference type="EMBL" id="KKU89530.1"/>
    </source>
</evidence>
<evidence type="ECO:0000256" key="15">
    <source>
        <dbReference type="PROSITE-ProRule" id="PRU00560"/>
    </source>
</evidence>
<evidence type="ECO:0000256" key="12">
    <source>
        <dbReference type="ARBA" id="ARBA00034617"/>
    </source>
</evidence>
<proteinExistence type="inferred from homology"/>
<dbReference type="EC" id="5.6.2.4" evidence="13"/>
<feature type="binding site" evidence="15">
    <location>
        <begin position="32"/>
        <end position="39"/>
    </location>
    <ligand>
        <name>ATP</name>
        <dbReference type="ChEBI" id="CHEBI:30616"/>
    </ligand>
</feature>
<comment type="similarity">
    <text evidence="1">Belongs to the helicase family. UvrD subfamily.</text>
</comment>
<comment type="catalytic activity">
    <reaction evidence="12">
        <text>Couples ATP hydrolysis with the unwinding of duplex DNA by translocating in the 3'-5' direction.</text>
        <dbReference type="EC" id="5.6.2.4"/>
    </reaction>
</comment>
<dbReference type="GO" id="GO:0004527">
    <property type="term" value="F:exonuclease activity"/>
    <property type="evidence" value="ECO:0007669"/>
    <property type="project" value="UniProtKB-KW"/>
</dbReference>
<dbReference type="Gene3D" id="3.40.50.300">
    <property type="entry name" value="P-loop containing nucleotide triphosphate hydrolases"/>
    <property type="match status" value="2"/>
</dbReference>
<evidence type="ECO:0000256" key="10">
    <source>
        <dbReference type="ARBA" id="ARBA00023204"/>
    </source>
</evidence>
<dbReference type="InterPro" id="IPR038726">
    <property type="entry name" value="PDDEXK_AddAB-type"/>
</dbReference>
<keyword evidence="5 15" id="KW-0378">Hydrolase</keyword>
<evidence type="ECO:0000256" key="3">
    <source>
        <dbReference type="ARBA" id="ARBA00022741"/>
    </source>
</evidence>
<dbReference type="Proteomes" id="UP000033882">
    <property type="component" value="Unassembled WGS sequence"/>
</dbReference>
<evidence type="ECO:0000256" key="11">
    <source>
        <dbReference type="ARBA" id="ARBA00023235"/>
    </source>
</evidence>
<comment type="caution">
    <text evidence="18">The sequence shown here is derived from an EMBL/GenBank/DDBJ whole genome shotgun (WGS) entry which is preliminary data.</text>
</comment>
<dbReference type="Gene3D" id="1.10.10.160">
    <property type="match status" value="1"/>
</dbReference>
<evidence type="ECO:0000256" key="5">
    <source>
        <dbReference type="ARBA" id="ARBA00022801"/>
    </source>
</evidence>
<evidence type="ECO:0000256" key="1">
    <source>
        <dbReference type="ARBA" id="ARBA00009922"/>
    </source>
</evidence>
<dbReference type="PATRIC" id="fig|1619005.3.peg.735"/>
<evidence type="ECO:0000259" key="16">
    <source>
        <dbReference type="PROSITE" id="PS51198"/>
    </source>
</evidence>
<dbReference type="GO" id="GO:0003677">
    <property type="term" value="F:DNA binding"/>
    <property type="evidence" value="ECO:0007669"/>
    <property type="project" value="UniProtKB-KW"/>
</dbReference>
<dbReference type="PROSITE" id="PS51217">
    <property type="entry name" value="UVRD_HELICASE_CTER"/>
    <property type="match status" value="1"/>
</dbReference>
<dbReference type="InterPro" id="IPR000212">
    <property type="entry name" value="DNA_helicase_UvrD/REP"/>
</dbReference>
<dbReference type="InterPro" id="IPR011604">
    <property type="entry name" value="PDDEXK-like_dom_sf"/>
</dbReference>
<dbReference type="CDD" id="cd17932">
    <property type="entry name" value="DEXQc_UvrD"/>
    <property type="match status" value="1"/>
</dbReference>
<evidence type="ECO:0000259" key="17">
    <source>
        <dbReference type="PROSITE" id="PS51217"/>
    </source>
</evidence>
<dbReference type="Pfam" id="PF12705">
    <property type="entry name" value="PDDEXK_1"/>
    <property type="match status" value="1"/>
</dbReference>
<dbReference type="PANTHER" id="PTHR11070">
    <property type="entry name" value="UVRD / RECB / PCRA DNA HELICASE FAMILY MEMBER"/>
    <property type="match status" value="1"/>
</dbReference>
<evidence type="ECO:0000256" key="9">
    <source>
        <dbReference type="ARBA" id="ARBA00023125"/>
    </source>
</evidence>
<evidence type="ECO:0000256" key="6">
    <source>
        <dbReference type="ARBA" id="ARBA00022806"/>
    </source>
</evidence>
<dbReference type="EMBL" id="LCPB01000013">
    <property type="protein sequence ID" value="KKU89530.1"/>
    <property type="molecule type" value="Genomic_DNA"/>
</dbReference>
<keyword evidence="3 15" id="KW-0547">Nucleotide-binding</keyword>
<dbReference type="Pfam" id="PF00580">
    <property type="entry name" value="UvrD-helicase"/>
    <property type="match status" value="1"/>
</dbReference>
<keyword evidence="9" id="KW-0238">DNA-binding</keyword>
<feature type="domain" description="UvrD-like helicase C-terminal" evidence="17">
    <location>
        <begin position="332"/>
        <end position="608"/>
    </location>
</feature>
<dbReference type="InterPro" id="IPR013986">
    <property type="entry name" value="DExx_box_DNA_helicase_dom_sf"/>
</dbReference>
<dbReference type="InterPro" id="IPR014017">
    <property type="entry name" value="DNA_helicase_UvrD-like_C"/>
</dbReference>
<comment type="catalytic activity">
    <reaction evidence="14">
        <text>ATP + H2O = ADP + phosphate + H(+)</text>
        <dbReference type="Rhea" id="RHEA:13065"/>
        <dbReference type="ChEBI" id="CHEBI:15377"/>
        <dbReference type="ChEBI" id="CHEBI:15378"/>
        <dbReference type="ChEBI" id="CHEBI:30616"/>
        <dbReference type="ChEBI" id="CHEBI:43474"/>
        <dbReference type="ChEBI" id="CHEBI:456216"/>
        <dbReference type="EC" id="5.6.2.4"/>
    </reaction>
</comment>
<reference evidence="18 19" key="1">
    <citation type="journal article" date="2015" name="Nature">
        <title>rRNA introns, odd ribosomes, and small enigmatic genomes across a large radiation of phyla.</title>
        <authorList>
            <person name="Brown C.T."/>
            <person name="Hug L.A."/>
            <person name="Thomas B.C."/>
            <person name="Sharon I."/>
            <person name="Castelle C.J."/>
            <person name="Singh A."/>
            <person name="Wilkins M.J."/>
            <person name="Williams K.H."/>
            <person name="Banfield J.F."/>
        </authorList>
    </citation>
    <scope>NUCLEOTIDE SEQUENCE [LARGE SCALE GENOMIC DNA]</scope>
</reference>
<evidence type="ECO:0000256" key="14">
    <source>
        <dbReference type="ARBA" id="ARBA00048988"/>
    </source>
</evidence>
<dbReference type="Gene3D" id="1.10.486.10">
    <property type="entry name" value="PCRA, domain 4"/>
    <property type="match status" value="1"/>
</dbReference>
<keyword evidence="8 15" id="KW-0067">ATP-binding</keyword>
<keyword evidence="10" id="KW-0234">DNA repair</keyword>
<dbReference type="Pfam" id="PF13361">
    <property type="entry name" value="UvrD_C"/>
    <property type="match status" value="1"/>
</dbReference>
<dbReference type="AlphaFoldDB" id="A0A0G1X523"/>
<evidence type="ECO:0000256" key="13">
    <source>
        <dbReference type="ARBA" id="ARBA00034808"/>
    </source>
</evidence>
<keyword evidence="4" id="KW-0227">DNA damage</keyword>
<dbReference type="SUPFAM" id="SSF52540">
    <property type="entry name" value="P-loop containing nucleoside triphosphate hydrolases"/>
    <property type="match status" value="1"/>
</dbReference>
<accession>A0A0G1X523</accession>
<sequence length="1008" mass="115690">MINDAFRVAYAKLNAQQKHAVDTIEGPVMVIAGPGTGKTQILTLRIANILQKTDMEPDNILALTFTESGVVSMRRRLMELIGGPAYTVAISTFHGFCNDIIGNYPENFPRIIGAEPVTEVDRVRIIEQMLEKHPLELLRPYGDPTYYVGKILSSIDKLKQEGVSVDRFKEIVGKELRAFESIEDLYYDKGAHKGKMKGVYQKQQKNIKKNEELVLLYEAYEQALAEGKWYDYADMIMEALGALQKDANLLLLLQEQYQYILVDEHQDTNNAQNKIVELLCGFHQDPNIFVVGDEKQAIYRFQGASLENFLYFQKLYPSAQLIVLEENYRSTQIILDAAHGVIPGKKELRANAPHTPRPIRIGSFANEDAEQYGITRDIKERIAQGVKPEEIAILYRNNRDAFPIMEMLERVGIPAAIESDQDIMRDDEIGKMVRILRAVNTFGSPEEFIAMLHIDFLGIEPLDLYKCMEYANRNRTSIYEVVRSEQIMHDEKLNLQDPEGMQKIYGKMAQWNAAAKNKSLAESVEMIMRESGLLAHVLKGTEPVEKMEKLAAFFDEIKKIVETHRDAKLADLFAHLDTMERHGLTIKRSIGGYGTGKVRLMTAHRSKGLEFDHVYIINVFDTHWGNKRSRELLVLPMSVFARTEDLMMEGDDENADERRLFYVALTRAKQTATVSYAKENTHKRELLPSLFISEIREDLCEPMQVEQYEKELNRHKELLFTQRAITSVDIRDKEYIKELFMRNGLSATALNNYLTCPWRYFYSNLLRIPGAPEKHQMFGTAVHNALQDFFNALAERGADKQFLIDKFVYHLGHQSLTGRDFEDAKKKGITALEGWYDTYHQIWRGNVLTEYAVSDVMMTPEIRLTGKIDKMEFIDTGKAVNVVDYKTGKPKSRNQIEGVAKDDEMEGDDEIKTEGGGIKRQLVFYKILLDRQGKYDMVSADVDFIEPMQSGKYKKEMFEVTPEEIVKLEKEIIRVGSEIIEGAFWDKRCDDQECEYCALRDLMTQEGD</sequence>
<evidence type="ECO:0000256" key="8">
    <source>
        <dbReference type="ARBA" id="ARBA00022840"/>
    </source>
</evidence>
<feature type="domain" description="UvrD-like helicase ATP-binding" evidence="16">
    <location>
        <begin position="11"/>
        <end position="331"/>
    </location>
</feature>
<evidence type="ECO:0000256" key="7">
    <source>
        <dbReference type="ARBA" id="ARBA00022839"/>
    </source>
</evidence>
<dbReference type="GO" id="GO:0043138">
    <property type="term" value="F:3'-5' DNA helicase activity"/>
    <property type="evidence" value="ECO:0007669"/>
    <property type="project" value="UniProtKB-EC"/>
</dbReference>
<dbReference type="Gene3D" id="3.90.320.10">
    <property type="match status" value="1"/>
</dbReference>
<protein>
    <recommendedName>
        <fullName evidence="13">DNA 3'-5' helicase</fullName>
        <ecNumber evidence="13">5.6.2.4</ecNumber>
    </recommendedName>
</protein>
<gene>
    <name evidence="18" type="ORF">UY19_C0013G0013</name>
</gene>
<dbReference type="GO" id="GO:0005524">
    <property type="term" value="F:ATP binding"/>
    <property type="evidence" value="ECO:0007669"/>
    <property type="project" value="UniProtKB-UniRule"/>
</dbReference>
<evidence type="ECO:0000256" key="4">
    <source>
        <dbReference type="ARBA" id="ARBA00022763"/>
    </source>
</evidence>
<keyword evidence="7" id="KW-0269">Exonuclease</keyword>
<organism evidence="18 19">
    <name type="scientific">Candidatus Wolfebacteria bacterium GW2011_GWA2_47_9b</name>
    <dbReference type="NCBI Taxonomy" id="1619005"/>
    <lineage>
        <taxon>Bacteria</taxon>
        <taxon>Candidatus Wolfeibacteriota</taxon>
    </lineage>
</organism>
<keyword evidence="2" id="KW-0540">Nuclease</keyword>